<organism evidence="1 2">
    <name type="scientific">Exiguobacterium oxidotolerans</name>
    <dbReference type="NCBI Taxonomy" id="223958"/>
    <lineage>
        <taxon>Bacteria</taxon>
        <taxon>Bacillati</taxon>
        <taxon>Bacillota</taxon>
        <taxon>Bacilli</taxon>
        <taxon>Bacillales</taxon>
        <taxon>Bacillales Family XII. Incertae Sedis</taxon>
        <taxon>Exiguobacterium</taxon>
    </lineage>
</organism>
<evidence type="ECO:0000313" key="2">
    <source>
        <dbReference type="Proteomes" id="UP000439752"/>
    </source>
</evidence>
<keyword evidence="2" id="KW-1185">Reference proteome</keyword>
<dbReference type="Proteomes" id="UP000439752">
    <property type="component" value="Unassembled WGS sequence"/>
</dbReference>
<reference evidence="1 2" key="1">
    <citation type="submission" date="2019-10" db="EMBL/GenBank/DDBJ databases">
        <authorList>
            <person name="Karimi E."/>
        </authorList>
    </citation>
    <scope>NUCLEOTIDE SEQUENCE [LARGE SCALE GENOMIC DNA]</scope>
    <source>
        <strain evidence="1">Exiguobacterium sp. 9Y</strain>
    </source>
</reference>
<proteinExistence type="predicted"/>
<gene>
    <name evidence="1" type="ORF">EXIGUO9Y_90003</name>
</gene>
<evidence type="ECO:0000313" key="1">
    <source>
        <dbReference type="EMBL" id="VWX38782.1"/>
    </source>
</evidence>
<protein>
    <submittedName>
        <fullName evidence="1">Uncharacterized protein</fullName>
    </submittedName>
</protein>
<sequence>MKTNEGFKGLRGFWSEELDAYVMFRNQDIVGAEEVELWHPKLDKFKNAVHQEVVHTFRPREQTDDNGTAGVDSRCLKSFFVLFYE</sequence>
<dbReference type="EMBL" id="CABWKQ010000059">
    <property type="protein sequence ID" value="VWX38782.1"/>
    <property type="molecule type" value="Genomic_DNA"/>
</dbReference>
<name>A0A653IHR0_9BACL</name>
<accession>A0A653IHR0</accession>
<dbReference type="AlphaFoldDB" id="A0A653IHR0"/>